<comment type="similarity">
    <text evidence="1 7">Belongs to the Lgt family.</text>
</comment>
<feature type="transmembrane region" description="Helical" evidence="7">
    <location>
        <begin position="62"/>
        <end position="82"/>
    </location>
</feature>
<dbReference type="PANTHER" id="PTHR30589">
    <property type="entry name" value="PROLIPOPROTEIN DIACYLGLYCERYL TRANSFERASE"/>
    <property type="match status" value="1"/>
</dbReference>
<keyword evidence="5 7" id="KW-1133">Transmembrane helix</keyword>
<comment type="function">
    <text evidence="7">Catalyzes the transfer of the diacylglyceryl group from phosphatidylglycerol to the sulfhydryl group of the N-terminal cysteine of a prolipoprotein, the first step in the formation of mature lipoproteins.</text>
</comment>
<evidence type="ECO:0000256" key="5">
    <source>
        <dbReference type="ARBA" id="ARBA00022989"/>
    </source>
</evidence>
<feature type="transmembrane region" description="Helical" evidence="7">
    <location>
        <begin position="210"/>
        <end position="227"/>
    </location>
</feature>
<comment type="caution">
    <text evidence="8">The sequence shown here is derived from an EMBL/GenBank/DDBJ whole genome shotgun (WGS) entry which is preliminary data.</text>
</comment>
<feature type="transmembrane region" description="Helical" evidence="7">
    <location>
        <begin position="181"/>
        <end position="198"/>
    </location>
</feature>
<dbReference type="EC" id="2.5.1.145" evidence="7"/>
<feature type="transmembrane region" description="Helical" evidence="7">
    <location>
        <begin position="126"/>
        <end position="145"/>
    </location>
</feature>
<keyword evidence="4 7" id="KW-0812">Transmembrane</keyword>
<dbReference type="EMBL" id="NSKE01000007">
    <property type="protein sequence ID" value="PAU93653.1"/>
    <property type="molecule type" value="Genomic_DNA"/>
</dbReference>
<keyword evidence="6 7" id="KW-0472">Membrane</keyword>
<comment type="pathway">
    <text evidence="7">Protein modification; lipoprotein biosynthesis (diacylglyceryl transfer).</text>
</comment>
<feature type="transmembrane region" description="Helical" evidence="7">
    <location>
        <begin position="29"/>
        <end position="50"/>
    </location>
</feature>
<evidence type="ECO:0000256" key="3">
    <source>
        <dbReference type="ARBA" id="ARBA00022679"/>
    </source>
</evidence>
<accession>A0A2A2G9W3</accession>
<evidence type="ECO:0000256" key="4">
    <source>
        <dbReference type="ARBA" id="ARBA00022692"/>
    </source>
</evidence>
<comment type="subcellular location">
    <subcellularLocation>
        <location evidence="7">Cell membrane</location>
        <topology evidence="7">Multi-pass membrane protein</topology>
    </subcellularLocation>
</comment>
<keyword evidence="8" id="KW-0449">Lipoprotein</keyword>
<evidence type="ECO:0000313" key="9">
    <source>
        <dbReference type="Proteomes" id="UP000218831"/>
    </source>
</evidence>
<feature type="transmembrane region" description="Helical" evidence="7">
    <location>
        <begin position="239"/>
        <end position="260"/>
    </location>
</feature>
<dbReference type="NCBIfam" id="TIGR00544">
    <property type="entry name" value="lgt"/>
    <property type="match status" value="1"/>
</dbReference>
<feature type="transmembrane region" description="Helical" evidence="7">
    <location>
        <begin position="102"/>
        <end position="119"/>
    </location>
</feature>
<evidence type="ECO:0000256" key="6">
    <source>
        <dbReference type="ARBA" id="ARBA00023136"/>
    </source>
</evidence>
<dbReference type="UniPathway" id="UPA00664"/>
<dbReference type="Pfam" id="PF01790">
    <property type="entry name" value="LGT"/>
    <property type="match status" value="1"/>
</dbReference>
<reference evidence="8 9" key="1">
    <citation type="submission" date="2017-08" db="EMBL/GenBank/DDBJ databases">
        <title>Aliifodinibius alkalisoli sp. nov., isolated from saline alkaline soil.</title>
        <authorList>
            <person name="Liu D."/>
            <person name="Zhang G."/>
        </authorList>
    </citation>
    <scope>NUCLEOTIDE SEQUENCE [LARGE SCALE GENOMIC DNA]</scope>
    <source>
        <strain evidence="8 9">WN023</strain>
    </source>
</reference>
<evidence type="ECO:0000313" key="8">
    <source>
        <dbReference type="EMBL" id="PAU93653.1"/>
    </source>
</evidence>
<dbReference type="PANTHER" id="PTHR30589:SF0">
    <property type="entry name" value="PHOSPHATIDYLGLYCEROL--PROLIPOPROTEIN DIACYLGLYCERYL TRANSFERASE"/>
    <property type="match status" value="1"/>
</dbReference>
<protein>
    <recommendedName>
        <fullName evidence="7">Phosphatidylglycerol--prolipoprotein diacylglyceryl transferase</fullName>
        <ecNumber evidence="7">2.5.1.145</ecNumber>
    </recommendedName>
</protein>
<dbReference type="PROSITE" id="PS01311">
    <property type="entry name" value="LGT"/>
    <property type="match status" value="1"/>
</dbReference>
<keyword evidence="3 7" id="KW-0808">Transferase</keyword>
<dbReference type="HAMAP" id="MF_01147">
    <property type="entry name" value="Lgt"/>
    <property type="match status" value="1"/>
</dbReference>
<dbReference type="GO" id="GO:0008961">
    <property type="term" value="F:phosphatidylglycerol-prolipoprotein diacylglyceryl transferase activity"/>
    <property type="evidence" value="ECO:0007669"/>
    <property type="project" value="UniProtKB-UniRule"/>
</dbReference>
<dbReference type="GO" id="GO:0005886">
    <property type="term" value="C:plasma membrane"/>
    <property type="evidence" value="ECO:0007669"/>
    <property type="project" value="UniProtKB-SubCell"/>
</dbReference>
<name>A0A2A2G9W3_9BACT</name>
<evidence type="ECO:0000256" key="2">
    <source>
        <dbReference type="ARBA" id="ARBA00022475"/>
    </source>
</evidence>
<dbReference type="RefSeq" id="WP_095606844.1">
    <property type="nucleotide sequence ID" value="NZ_NSKE01000007.1"/>
</dbReference>
<comment type="catalytic activity">
    <reaction evidence="7">
        <text>L-cysteinyl-[prolipoprotein] + a 1,2-diacyl-sn-glycero-3-phospho-(1'-sn-glycerol) = an S-1,2-diacyl-sn-glyceryl-L-cysteinyl-[prolipoprotein] + sn-glycerol 1-phosphate + H(+)</text>
        <dbReference type="Rhea" id="RHEA:56712"/>
        <dbReference type="Rhea" id="RHEA-COMP:14679"/>
        <dbReference type="Rhea" id="RHEA-COMP:14680"/>
        <dbReference type="ChEBI" id="CHEBI:15378"/>
        <dbReference type="ChEBI" id="CHEBI:29950"/>
        <dbReference type="ChEBI" id="CHEBI:57685"/>
        <dbReference type="ChEBI" id="CHEBI:64716"/>
        <dbReference type="ChEBI" id="CHEBI:140658"/>
        <dbReference type="EC" id="2.5.1.145"/>
    </reaction>
</comment>
<evidence type="ECO:0000256" key="7">
    <source>
        <dbReference type="HAMAP-Rule" id="MF_01147"/>
    </source>
</evidence>
<keyword evidence="2 7" id="KW-1003">Cell membrane</keyword>
<keyword evidence="9" id="KW-1185">Reference proteome</keyword>
<dbReference type="Proteomes" id="UP000218831">
    <property type="component" value="Unassembled WGS sequence"/>
</dbReference>
<sequence length="276" mass="31479">MNLLLLANDYFTWSVDPVAFSLGPLEPRWYGILFATSFLIGFWLTRKMFLHAKRDPEEVDQLLTYVLIATIVGARLGHVLFYDPGFYLRYPAEILKIWHGGLASHGAAIGIIIAMYMFTKKFRDMSFLWLADRVVVVVAIAGAFIRTGNFMNSEIVGQPTELAWGVIFTRIDMIPRHPTQLYEALLCIIVFGILWKVYHAYKTNPPEGSLFALFLGTLFTGRFLLEFTKMEQAAFAADWVFNMGQWLSIPLIAIGIWLMIKKVNWSQPPAVESQKN</sequence>
<feature type="binding site" evidence="7">
    <location>
        <position position="146"/>
    </location>
    <ligand>
        <name>a 1,2-diacyl-sn-glycero-3-phospho-(1'-sn-glycerol)</name>
        <dbReference type="ChEBI" id="CHEBI:64716"/>
    </ligand>
</feature>
<organism evidence="8 9">
    <name type="scientific">Fodinibius salipaludis</name>
    <dbReference type="NCBI Taxonomy" id="2032627"/>
    <lineage>
        <taxon>Bacteria</taxon>
        <taxon>Pseudomonadati</taxon>
        <taxon>Balneolota</taxon>
        <taxon>Balneolia</taxon>
        <taxon>Balneolales</taxon>
        <taxon>Balneolaceae</taxon>
        <taxon>Fodinibius</taxon>
    </lineage>
</organism>
<dbReference type="AlphaFoldDB" id="A0A2A2G9W3"/>
<gene>
    <name evidence="7 8" type="primary">lgt</name>
    <name evidence="8" type="ORF">CK503_10900</name>
</gene>
<dbReference type="GO" id="GO:0042158">
    <property type="term" value="P:lipoprotein biosynthetic process"/>
    <property type="evidence" value="ECO:0007669"/>
    <property type="project" value="UniProtKB-UniRule"/>
</dbReference>
<evidence type="ECO:0000256" key="1">
    <source>
        <dbReference type="ARBA" id="ARBA00007150"/>
    </source>
</evidence>
<dbReference type="InterPro" id="IPR001640">
    <property type="entry name" value="Lgt"/>
</dbReference>
<proteinExistence type="inferred from homology"/>
<dbReference type="OrthoDB" id="871140at2"/>